<protein>
    <recommendedName>
        <fullName evidence="5">Chromo domain-containing protein</fullName>
    </recommendedName>
</protein>
<comment type="caution">
    <text evidence="6">The sequence shown here is derived from an EMBL/GenBank/DDBJ whole genome shotgun (WGS) entry which is preliminary data.</text>
</comment>
<keyword evidence="7" id="KW-1185">Reference proteome</keyword>
<feature type="compositionally biased region" description="Basic and acidic residues" evidence="4">
    <location>
        <begin position="68"/>
        <end position="79"/>
    </location>
</feature>
<dbReference type="GO" id="GO:0006338">
    <property type="term" value="P:chromatin remodeling"/>
    <property type="evidence" value="ECO:0007669"/>
    <property type="project" value="UniProtKB-ARBA"/>
</dbReference>
<dbReference type="SUPFAM" id="SSF54160">
    <property type="entry name" value="Chromo domain-like"/>
    <property type="match status" value="1"/>
</dbReference>
<evidence type="ECO:0000256" key="1">
    <source>
        <dbReference type="ARBA" id="ARBA00004123"/>
    </source>
</evidence>
<evidence type="ECO:0000256" key="4">
    <source>
        <dbReference type="SAM" id="MobiDB-lite"/>
    </source>
</evidence>
<keyword evidence="3" id="KW-0539">Nucleus</keyword>
<dbReference type="Pfam" id="PF00385">
    <property type="entry name" value="Chromo"/>
    <property type="match status" value="1"/>
</dbReference>
<dbReference type="SMART" id="SM00298">
    <property type="entry name" value="CHROMO"/>
    <property type="match status" value="1"/>
</dbReference>
<dbReference type="GO" id="GO:0006355">
    <property type="term" value="P:regulation of DNA-templated transcription"/>
    <property type="evidence" value="ECO:0007669"/>
    <property type="project" value="InterPro"/>
</dbReference>
<dbReference type="AlphaFoldDB" id="A0A8H4LXU1"/>
<reference evidence="6 7" key="1">
    <citation type="journal article" date="2020" name="Genome Biol. Evol.">
        <title>A new high-quality draft genome assembly of the Chinese cordyceps Ophiocordyceps sinensis.</title>
        <authorList>
            <person name="Shu R."/>
            <person name="Zhang J."/>
            <person name="Meng Q."/>
            <person name="Zhang H."/>
            <person name="Zhou G."/>
            <person name="Li M."/>
            <person name="Wu P."/>
            <person name="Zhao Y."/>
            <person name="Chen C."/>
            <person name="Qin Q."/>
        </authorList>
    </citation>
    <scope>NUCLEOTIDE SEQUENCE [LARGE SCALE GENOMIC DNA]</scope>
    <source>
        <strain evidence="6 7">IOZ07</strain>
    </source>
</reference>
<feature type="region of interest" description="Disordered" evidence="4">
    <location>
        <begin position="54"/>
        <end position="138"/>
    </location>
</feature>
<dbReference type="InterPro" id="IPR051219">
    <property type="entry name" value="Heterochromatin_chromo-domain"/>
</dbReference>
<organism evidence="6 7">
    <name type="scientific">Ophiocordyceps sinensis</name>
    <dbReference type="NCBI Taxonomy" id="72228"/>
    <lineage>
        <taxon>Eukaryota</taxon>
        <taxon>Fungi</taxon>
        <taxon>Dikarya</taxon>
        <taxon>Ascomycota</taxon>
        <taxon>Pezizomycotina</taxon>
        <taxon>Sordariomycetes</taxon>
        <taxon>Hypocreomycetidae</taxon>
        <taxon>Hypocreales</taxon>
        <taxon>Ophiocordycipitaceae</taxon>
        <taxon>Ophiocordyceps</taxon>
    </lineage>
</organism>
<name>A0A8H4LXU1_9HYPO</name>
<dbReference type="CDD" id="cd00024">
    <property type="entry name" value="CD_CSD"/>
    <property type="match status" value="1"/>
</dbReference>
<evidence type="ECO:0000259" key="5">
    <source>
        <dbReference type="PROSITE" id="PS50013"/>
    </source>
</evidence>
<sequence>MASPPPKKVSVFIGRETLVDRDEVDKIRRSIEHEAGALTDAALMGAAPTDALTDAALGDWGEDLSNDGEGRDSPVHEEQASQQGSNKSQELAPLAPKKPRGRPRGGPRTPRKIEEARDRRRSGRIRSVAAPPTSVSATPKLRRRVAKKKAPAVATAAATRQEWEIERIVGSRIEADTMRHFYLVKWRGFDAKHNTWELKRNLDKCSDAIVAYERSIGAVN</sequence>
<dbReference type="Proteomes" id="UP000557566">
    <property type="component" value="Unassembled WGS sequence"/>
</dbReference>
<evidence type="ECO:0000313" key="7">
    <source>
        <dbReference type="Proteomes" id="UP000557566"/>
    </source>
</evidence>
<evidence type="ECO:0000313" key="6">
    <source>
        <dbReference type="EMBL" id="KAF4507543.1"/>
    </source>
</evidence>
<feature type="domain" description="Chromo" evidence="5">
    <location>
        <begin position="163"/>
        <end position="220"/>
    </location>
</feature>
<dbReference type="InterPro" id="IPR000637">
    <property type="entry name" value="HMGI/Y_DNA-bd_CS"/>
</dbReference>
<evidence type="ECO:0000256" key="3">
    <source>
        <dbReference type="ARBA" id="ARBA00023242"/>
    </source>
</evidence>
<dbReference type="InterPro" id="IPR023780">
    <property type="entry name" value="Chromo_domain"/>
</dbReference>
<proteinExistence type="predicted"/>
<dbReference type="PROSITE" id="PS50013">
    <property type="entry name" value="CHROMO_2"/>
    <property type="match status" value="1"/>
</dbReference>
<dbReference type="EMBL" id="JAAVMX010000005">
    <property type="protein sequence ID" value="KAF4507543.1"/>
    <property type="molecule type" value="Genomic_DNA"/>
</dbReference>
<feature type="compositionally biased region" description="Polar residues" evidence="4">
    <location>
        <begin position="80"/>
        <end position="89"/>
    </location>
</feature>
<dbReference type="PROSITE" id="PS00354">
    <property type="entry name" value="HMGI_Y"/>
    <property type="match status" value="1"/>
</dbReference>
<accession>A0A8H4LXU1</accession>
<gene>
    <name evidence="6" type="ORF">G6O67_004033</name>
</gene>
<comment type="subcellular location">
    <subcellularLocation>
        <location evidence="1">Nucleus</location>
    </subcellularLocation>
</comment>
<dbReference type="OrthoDB" id="433924at2759"/>
<comment type="subunit">
    <text evidence="2">Component of the NuA4 histone acetyltransferase complex.</text>
</comment>
<dbReference type="InterPro" id="IPR016197">
    <property type="entry name" value="Chromo-like_dom_sf"/>
</dbReference>
<dbReference type="GO" id="GO:0005634">
    <property type="term" value="C:nucleus"/>
    <property type="evidence" value="ECO:0007669"/>
    <property type="project" value="UniProtKB-SubCell"/>
</dbReference>
<dbReference type="InterPro" id="IPR000953">
    <property type="entry name" value="Chromo/chromo_shadow_dom"/>
</dbReference>
<dbReference type="Gene3D" id="2.40.50.40">
    <property type="match status" value="1"/>
</dbReference>
<evidence type="ECO:0000256" key="2">
    <source>
        <dbReference type="ARBA" id="ARBA00011353"/>
    </source>
</evidence>
<dbReference type="PANTHER" id="PTHR22812">
    <property type="entry name" value="CHROMOBOX PROTEIN"/>
    <property type="match status" value="1"/>
</dbReference>